<proteinExistence type="predicted"/>
<dbReference type="EMBL" id="OU342829">
    <property type="protein sequence ID" value="CAG7580440.1"/>
    <property type="molecule type" value="Genomic_DNA"/>
</dbReference>
<gene>
    <name evidence="1" type="ORF">SLAVMIC_00416</name>
</gene>
<accession>A0A8D9CE53</accession>
<organism evidence="1">
    <name type="scientific">uncultured marine phage</name>
    <dbReference type="NCBI Taxonomy" id="707152"/>
    <lineage>
        <taxon>Viruses</taxon>
        <taxon>environmental samples</taxon>
    </lineage>
</organism>
<sequence>MKNLMKHLKLFEDFKVNNITEEDVVNTITNDGVMYVTSIKDLPDHIVETPVTPVDIKGDTITLNVDGKIYTTSLEFVDKIEY</sequence>
<protein>
    <submittedName>
        <fullName evidence="1">Uncharacterized protein</fullName>
    </submittedName>
</protein>
<reference evidence="1" key="1">
    <citation type="submission" date="2021-06" db="EMBL/GenBank/DDBJ databases">
        <authorList>
            <person name="Gannon L."/>
            <person name="Redgwell R T."/>
            <person name="Michniewski S."/>
            <person name="Harrison D C."/>
            <person name="Millard A."/>
        </authorList>
    </citation>
    <scope>NUCLEOTIDE SEQUENCE</scope>
</reference>
<name>A0A8D9CE53_9VIRU</name>
<evidence type="ECO:0000313" key="1">
    <source>
        <dbReference type="EMBL" id="CAG7580440.1"/>
    </source>
</evidence>